<name>A0ABU9T0Y5_9ALTE</name>
<proteinExistence type="predicted"/>
<feature type="transmembrane region" description="Helical" evidence="1">
    <location>
        <begin position="203"/>
        <end position="222"/>
    </location>
</feature>
<keyword evidence="1" id="KW-1133">Transmembrane helix</keyword>
<feature type="transmembrane region" description="Helical" evidence="1">
    <location>
        <begin position="34"/>
        <end position="52"/>
    </location>
</feature>
<gene>
    <name evidence="2" type="ORF">WNY77_20455</name>
</gene>
<accession>A0ABU9T0Y5</accession>
<sequence>MQLTIKKFNFLIAVIFITSISVQCLFAYIDIISFGGMLIVSLMWIPLLACLLSGRKCINLMLVSVKRIDIKWIGIGIFTGFVLLFAEQGSLYFGRLGHLNDQVYFLDTVRQQIHITNVALLLGNEPQSYAFFALNLCLTITVVGVLMAILVVFPFEACWRGVIFQELSNLVGIHKAPIFVGLLIGLCAMPLSLFGYINPNSPLLSAFIYMPLLSVGLSYVLAGLAINTVSAWPTAIALGIYFIGSSNLFLLPDDASASMAAKGVVLALATLWIRSALISRFEQAEQQKEDITHQVEACS</sequence>
<keyword evidence="1" id="KW-0472">Membrane</keyword>
<dbReference type="Proteomes" id="UP001461163">
    <property type="component" value="Unassembled WGS sequence"/>
</dbReference>
<keyword evidence="1" id="KW-0812">Transmembrane</keyword>
<evidence type="ECO:0000313" key="2">
    <source>
        <dbReference type="EMBL" id="MEM5499794.1"/>
    </source>
</evidence>
<evidence type="ECO:0000313" key="3">
    <source>
        <dbReference type="Proteomes" id="UP001461163"/>
    </source>
</evidence>
<feature type="transmembrane region" description="Helical" evidence="1">
    <location>
        <begin position="7"/>
        <end position="28"/>
    </location>
</feature>
<protein>
    <submittedName>
        <fullName evidence="2">Uncharacterized protein</fullName>
    </submittedName>
</protein>
<evidence type="ECO:0000256" key="1">
    <source>
        <dbReference type="SAM" id="Phobius"/>
    </source>
</evidence>
<organism evidence="2 3">
    <name type="scientific">Paraglaciecola mesophila</name>
    <dbReference type="NCBI Taxonomy" id="197222"/>
    <lineage>
        <taxon>Bacteria</taxon>
        <taxon>Pseudomonadati</taxon>
        <taxon>Pseudomonadota</taxon>
        <taxon>Gammaproteobacteria</taxon>
        <taxon>Alteromonadales</taxon>
        <taxon>Alteromonadaceae</taxon>
        <taxon>Paraglaciecola</taxon>
    </lineage>
</organism>
<feature type="transmembrane region" description="Helical" evidence="1">
    <location>
        <begin position="176"/>
        <end position="197"/>
    </location>
</feature>
<feature type="transmembrane region" description="Helical" evidence="1">
    <location>
        <begin position="129"/>
        <end position="155"/>
    </location>
</feature>
<dbReference type="EMBL" id="JBBMQS010000019">
    <property type="protein sequence ID" value="MEM5499794.1"/>
    <property type="molecule type" value="Genomic_DNA"/>
</dbReference>
<comment type="caution">
    <text evidence="2">The sequence shown here is derived from an EMBL/GenBank/DDBJ whole genome shotgun (WGS) entry which is preliminary data.</text>
</comment>
<feature type="transmembrane region" description="Helical" evidence="1">
    <location>
        <begin position="255"/>
        <end position="273"/>
    </location>
</feature>
<feature type="transmembrane region" description="Helical" evidence="1">
    <location>
        <begin position="229"/>
        <end position="249"/>
    </location>
</feature>
<keyword evidence="3" id="KW-1185">Reference proteome</keyword>
<feature type="transmembrane region" description="Helical" evidence="1">
    <location>
        <begin position="72"/>
        <end position="93"/>
    </location>
</feature>
<dbReference type="RefSeq" id="WP_006993251.1">
    <property type="nucleotide sequence ID" value="NZ_JBBMQS010000019.1"/>
</dbReference>
<reference evidence="2 3" key="1">
    <citation type="submission" date="2024-03" db="EMBL/GenBank/DDBJ databases">
        <title>Community enrichment and isolation of bacterial strains for fucoidan degradation.</title>
        <authorList>
            <person name="Sichert A."/>
        </authorList>
    </citation>
    <scope>NUCLEOTIDE SEQUENCE [LARGE SCALE GENOMIC DNA]</scope>
    <source>
        <strain evidence="2 3">AS12</strain>
    </source>
</reference>